<sequence length="79" mass="8813">MTTRPSIVRYRDGRTLVDRASLARLTGRSVHTIRGACPVADRDRTGRPLYDAQHCAQILAAVRTRKRRSGSAPQCDGHR</sequence>
<proteinExistence type="predicted"/>
<evidence type="ECO:0000313" key="2">
    <source>
        <dbReference type="Proteomes" id="UP001597018"/>
    </source>
</evidence>
<evidence type="ECO:0008006" key="3">
    <source>
        <dbReference type="Google" id="ProtNLM"/>
    </source>
</evidence>
<dbReference type="EMBL" id="JBHTIW010000001">
    <property type="protein sequence ID" value="MFD0918700.1"/>
    <property type="molecule type" value="Genomic_DNA"/>
</dbReference>
<comment type="caution">
    <text evidence="1">The sequence shown here is derived from an EMBL/GenBank/DDBJ whole genome shotgun (WGS) entry which is preliminary data.</text>
</comment>
<accession>A0ABW3FKK8</accession>
<organism evidence="1 2">
    <name type="scientific">Saccharopolyspora rosea</name>
    <dbReference type="NCBI Taxonomy" id="524884"/>
    <lineage>
        <taxon>Bacteria</taxon>
        <taxon>Bacillati</taxon>
        <taxon>Actinomycetota</taxon>
        <taxon>Actinomycetes</taxon>
        <taxon>Pseudonocardiales</taxon>
        <taxon>Pseudonocardiaceae</taxon>
        <taxon>Saccharopolyspora</taxon>
    </lineage>
</organism>
<protein>
    <recommendedName>
        <fullName evidence="3">MerR family transcriptional regulator</fullName>
    </recommendedName>
</protein>
<dbReference type="RefSeq" id="WP_263249537.1">
    <property type="nucleotide sequence ID" value="NZ_BAABLT010000007.1"/>
</dbReference>
<reference evidence="2" key="1">
    <citation type="journal article" date="2019" name="Int. J. Syst. Evol. Microbiol.">
        <title>The Global Catalogue of Microorganisms (GCM) 10K type strain sequencing project: providing services to taxonomists for standard genome sequencing and annotation.</title>
        <authorList>
            <consortium name="The Broad Institute Genomics Platform"/>
            <consortium name="The Broad Institute Genome Sequencing Center for Infectious Disease"/>
            <person name="Wu L."/>
            <person name="Ma J."/>
        </authorList>
    </citation>
    <scope>NUCLEOTIDE SEQUENCE [LARGE SCALE GENOMIC DNA]</scope>
    <source>
        <strain evidence="2">CCUG 56401</strain>
    </source>
</reference>
<name>A0ABW3FKK8_9PSEU</name>
<evidence type="ECO:0000313" key="1">
    <source>
        <dbReference type="EMBL" id="MFD0918700.1"/>
    </source>
</evidence>
<keyword evidence="2" id="KW-1185">Reference proteome</keyword>
<dbReference type="Proteomes" id="UP001597018">
    <property type="component" value="Unassembled WGS sequence"/>
</dbReference>
<gene>
    <name evidence="1" type="ORF">ACFQ16_02995</name>
</gene>